<comment type="caution">
    <text evidence="9">The sequence shown here is derived from an EMBL/GenBank/DDBJ whole genome shotgun (WGS) entry which is preliminary data.</text>
</comment>
<comment type="similarity">
    <text evidence="1 7 8">Belongs to the universal ribosomal protein uS8 family.</text>
</comment>
<evidence type="ECO:0000256" key="2">
    <source>
        <dbReference type="ARBA" id="ARBA00022730"/>
    </source>
</evidence>
<sequence>MPIHDPVADYLTRIRNALQVKHSQVSIRGSRLTLEMTQILVNEGFIEGSEFVEDSKQGEIRIKLKYDAKGNAAISGLRRISRPGLRKYVGKSEIPRVLGGLGIAILSTPKGVLVDKDARRAGVGGEVLCYVW</sequence>
<evidence type="ECO:0000256" key="6">
    <source>
        <dbReference type="ARBA" id="ARBA00035258"/>
    </source>
</evidence>
<comment type="function">
    <text evidence="7">One of the primary rRNA binding proteins, it binds directly to 16S rRNA central domain where it helps coordinate assembly of the platform of the 30S subunit.</text>
</comment>
<organism evidence="9 10">
    <name type="scientific">candidate division TA06 bacterium DG_26</name>
    <dbReference type="NCBI Taxonomy" id="1703771"/>
    <lineage>
        <taxon>Bacteria</taxon>
        <taxon>Bacteria division TA06</taxon>
    </lineage>
</organism>
<dbReference type="GO" id="GO:0005840">
    <property type="term" value="C:ribosome"/>
    <property type="evidence" value="ECO:0007669"/>
    <property type="project" value="UniProtKB-KW"/>
</dbReference>
<dbReference type="NCBIfam" id="NF001109">
    <property type="entry name" value="PRK00136.1"/>
    <property type="match status" value="1"/>
</dbReference>
<dbReference type="InterPro" id="IPR000630">
    <property type="entry name" value="Ribosomal_uS8"/>
</dbReference>
<dbReference type="AlphaFoldDB" id="A0A0S7WJR7"/>
<dbReference type="InterPro" id="IPR047863">
    <property type="entry name" value="Ribosomal_uS8_CS"/>
</dbReference>
<evidence type="ECO:0000256" key="7">
    <source>
        <dbReference type="HAMAP-Rule" id="MF_01302"/>
    </source>
</evidence>
<keyword evidence="5 7" id="KW-0687">Ribonucleoprotein</keyword>
<dbReference type="Pfam" id="PF00410">
    <property type="entry name" value="Ribosomal_S8"/>
    <property type="match status" value="1"/>
</dbReference>
<dbReference type="HAMAP" id="MF_01302_B">
    <property type="entry name" value="Ribosomal_uS8_B"/>
    <property type="match status" value="1"/>
</dbReference>
<dbReference type="SUPFAM" id="SSF56047">
    <property type="entry name" value="Ribosomal protein S8"/>
    <property type="match status" value="1"/>
</dbReference>
<dbReference type="Gene3D" id="3.30.1490.10">
    <property type="match status" value="1"/>
</dbReference>
<evidence type="ECO:0000256" key="1">
    <source>
        <dbReference type="ARBA" id="ARBA00006471"/>
    </source>
</evidence>
<dbReference type="PATRIC" id="fig|1703771.3.peg.724"/>
<dbReference type="PANTHER" id="PTHR11758">
    <property type="entry name" value="40S RIBOSOMAL PROTEIN S15A"/>
    <property type="match status" value="1"/>
</dbReference>
<name>A0A0S7WJR7_UNCT6</name>
<dbReference type="GO" id="GO:0003735">
    <property type="term" value="F:structural constituent of ribosome"/>
    <property type="evidence" value="ECO:0007669"/>
    <property type="project" value="InterPro"/>
</dbReference>
<dbReference type="GO" id="GO:0006412">
    <property type="term" value="P:translation"/>
    <property type="evidence" value="ECO:0007669"/>
    <property type="project" value="UniProtKB-UniRule"/>
</dbReference>
<reference evidence="9 10" key="1">
    <citation type="journal article" date="2015" name="Microbiome">
        <title>Genomic resolution of linkages in carbon, nitrogen, and sulfur cycling among widespread estuary sediment bacteria.</title>
        <authorList>
            <person name="Baker B.J."/>
            <person name="Lazar C.S."/>
            <person name="Teske A.P."/>
            <person name="Dick G.J."/>
        </authorList>
    </citation>
    <scope>NUCLEOTIDE SEQUENCE [LARGE SCALE GENOMIC DNA]</scope>
    <source>
        <strain evidence="9">DG_26</strain>
    </source>
</reference>
<accession>A0A0S7WJR7</accession>
<evidence type="ECO:0000313" key="10">
    <source>
        <dbReference type="Proteomes" id="UP000051124"/>
    </source>
</evidence>
<dbReference type="FunFam" id="3.30.1370.30:FF:000002">
    <property type="entry name" value="30S ribosomal protein S8"/>
    <property type="match status" value="1"/>
</dbReference>
<dbReference type="GO" id="GO:0019843">
    <property type="term" value="F:rRNA binding"/>
    <property type="evidence" value="ECO:0007669"/>
    <property type="project" value="UniProtKB-UniRule"/>
</dbReference>
<evidence type="ECO:0000256" key="8">
    <source>
        <dbReference type="RuleBase" id="RU003660"/>
    </source>
</evidence>
<dbReference type="PROSITE" id="PS00053">
    <property type="entry name" value="RIBOSOMAL_S8"/>
    <property type="match status" value="1"/>
</dbReference>
<dbReference type="Gene3D" id="3.30.1370.30">
    <property type="match status" value="1"/>
</dbReference>
<evidence type="ECO:0000256" key="3">
    <source>
        <dbReference type="ARBA" id="ARBA00022884"/>
    </source>
</evidence>
<gene>
    <name evidence="7" type="primary">rpsH</name>
    <name evidence="9" type="ORF">AMJ40_02930</name>
</gene>
<dbReference type="Proteomes" id="UP000051124">
    <property type="component" value="Unassembled WGS sequence"/>
</dbReference>
<evidence type="ECO:0000313" key="9">
    <source>
        <dbReference type="EMBL" id="KPJ50405.1"/>
    </source>
</evidence>
<dbReference type="FunFam" id="3.30.1490.10:FF:000001">
    <property type="entry name" value="30S ribosomal protein S8"/>
    <property type="match status" value="1"/>
</dbReference>
<keyword evidence="2 7" id="KW-0699">rRNA-binding</keyword>
<evidence type="ECO:0000256" key="4">
    <source>
        <dbReference type="ARBA" id="ARBA00022980"/>
    </source>
</evidence>
<dbReference type="GO" id="GO:1990904">
    <property type="term" value="C:ribonucleoprotein complex"/>
    <property type="evidence" value="ECO:0007669"/>
    <property type="project" value="UniProtKB-KW"/>
</dbReference>
<dbReference type="GO" id="GO:0005737">
    <property type="term" value="C:cytoplasm"/>
    <property type="evidence" value="ECO:0007669"/>
    <property type="project" value="UniProtKB-ARBA"/>
</dbReference>
<protein>
    <recommendedName>
        <fullName evidence="6 7">Small ribosomal subunit protein uS8</fullName>
    </recommendedName>
</protein>
<dbReference type="EMBL" id="LIZT01000022">
    <property type="protein sequence ID" value="KPJ50405.1"/>
    <property type="molecule type" value="Genomic_DNA"/>
</dbReference>
<comment type="subunit">
    <text evidence="7">Part of the 30S ribosomal subunit. Contacts proteins S5 and S12.</text>
</comment>
<dbReference type="InterPro" id="IPR035987">
    <property type="entry name" value="Ribosomal_uS8_sf"/>
</dbReference>
<evidence type="ECO:0000256" key="5">
    <source>
        <dbReference type="ARBA" id="ARBA00023274"/>
    </source>
</evidence>
<proteinExistence type="inferred from homology"/>
<keyword evidence="4 7" id="KW-0689">Ribosomal protein</keyword>
<keyword evidence="3 7" id="KW-0694">RNA-binding</keyword>